<dbReference type="PROSITE" id="PS50932">
    <property type="entry name" value="HTH_LACI_2"/>
    <property type="match status" value="1"/>
</dbReference>
<dbReference type="InterPro" id="IPR001387">
    <property type="entry name" value="Cro/C1-type_HTH"/>
</dbReference>
<dbReference type="InterPro" id="IPR046335">
    <property type="entry name" value="LacI/GalR-like_sensor"/>
</dbReference>
<accession>A0ABX2ZUM6</accession>
<reference evidence="6 7" key="1">
    <citation type="submission" date="2016-07" db="EMBL/GenBank/DDBJ databases">
        <authorList>
            <person name="Townsley L."/>
            <person name="Shank E.A."/>
        </authorList>
    </citation>
    <scope>NUCLEOTIDE SEQUENCE [LARGE SCALE GENOMIC DNA]</scope>
    <source>
        <strain evidence="6 7">CH01</strain>
    </source>
</reference>
<evidence type="ECO:0000259" key="5">
    <source>
        <dbReference type="PROSITE" id="PS50943"/>
    </source>
</evidence>
<dbReference type="RefSeq" id="WP_069032715.1">
    <property type="nucleotide sequence ID" value="NZ_MDKC01000003.1"/>
</dbReference>
<dbReference type="SUPFAM" id="SSF47413">
    <property type="entry name" value="lambda repressor-like DNA-binding domains"/>
    <property type="match status" value="1"/>
</dbReference>
<evidence type="ECO:0000259" key="4">
    <source>
        <dbReference type="PROSITE" id="PS50932"/>
    </source>
</evidence>
<evidence type="ECO:0008006" key="8">
    <source>
        <dbReference type="Google" id="ProtNLM"/>
    </source>
</evidence>
<keyword evidence="3" id="KW-0804">Transcription</keyword>
<dbReference type="InterPro" id="IPR000843">
    <property type="entry name" value="HTH_LacI"/>
</dbReference>
<protein>
    <recommendedName>
        <fullName evidence="8">LacI family transcriptional regulator</fullName>
    </recommendedName>
</protein>
<dbReference type="PROSITE" id="PS50943">
    <property type="entry name" value="HTH_CROC1"/>
    <property type="match status" value="1"/>
</dbReference>
<organism evidence="6 7">
    <name type="scientific">Gottfriedia luciferensis</name>
    <dbReference type="NCBI Taxonomy" id="178774"/>
    <lineage>
        <taxon>Bacteria</taxon>
        <taxon>Bacillati</taxon>
        <taxon>Bacillota</taxon>
        <taxon>Bacilli</taxon>
        <taxon>Bacillales</taxon>
        <taxon>Bacillaceae</taxon>
        <taxon>Gottfriedia</taxon>
    </lineage>
</organism>
<dbReference type="Pfam" id="PF13377">
    <property type="entry name" value="Peripla_BP_3"/>
    <property type="match status" value="1"/>
</dbReference>
<proteinExistence type="predicted"/>
<dbReference type="InterPro" id="IPR010982">
    <property type="entry name" value="Lambda_DNA-bd_dom_sf"/>
</dbReference>
<feature type="domain" description="HTH cro/C1-type" evidence="5">
    <location>
        <begin position="6"/>
        <end position="46"/>
    </location>
</feature>
<dbReference type="Proteomes" id="UP000094580">
    <property type="component" value="Unassembled WGS sequence"/>
</dbReference>
<comment type="caution">
    <text evidence="6">The sequence shown here is derived from an EMBL/GenBank/DDBJ whole genome shotgun (WGS) entry which is preliminary data.</text>
</comment>
<dbReference type="PRINTS" id="PR00036">
    <property type="entry name" value="HTHLACI"/>
</dbReference>
<dbReference type="SMART" id="SM00354">
    <property type="entry name" value="HTH_LACI"/>
    <property type="match status" value="1"/>
</dbReference>
<keyword evidence="7" id="KW-1185">Reference proteome</keyword>
<evidence type="ECO:0000256" key="3">
    <source>
        <dbReference type="ARBA" id="ARBA00023163"/>
    </source>
</evidence>
<dbReference type="CDD" id="cd01392">
    <property type="entry name" value="HTH_LacI"/>
    <property type="match status" value="1"/>
</dbReference>
<dbReference type="PANTHER" id="PTHR30146:SF109">
    <property type="entry name" value="HTH-TYPE TRANSCRIPTIONAL REGULATOR GALS"/>
    <property type="match status" value="1"/>
</dbReference>
<feature type="domain" description="HTH lacI-type" evidence="4">
    <location>
        <begin position="2"/>
        <end position="56"/>
    </location>
</feature>
<dbReference type="EMBL" id="MDKC01000003">
    <property type="protein sequence ID" value="ODG93079.1"/>
    <property type="molecule type" value="Genomic_DNA"/>
</dbReference>
<gene>
    <name evidence="6" type="ORF">BED47_16330</name>
</gene>
<sequence>MVSSHDVARLAGVSQATVSRVLNGSKNIRQSTVEKVERAIKELNYHPNLNARNLVKKKTNMIALITGHTHDPFYEESTRGIVSIAAKKGYNVLVFFNKIDNDNMLYNQVLSAPVDGIIMSSILMNDSIFPVLESLEGKPYVTFNRKHSCGTNYFEIDNVKAGELITNHMIELGHKNLAYIGGPLQASTFHGRLEGFKKEANRQKIAVRDDWIKTTDTTIESIVQACKELFSGIEFPTAIVAATDAIALICLDFLLNKGFKIPEDISIGAIDNIEFSAHASIQLTTVGTHLSQSLGNLAMEHLINLIENKNKQLNSVTTTITPHLIVRRSTGNPRIK</sequence>
<evidence type="ECO:0000256" key="2">
    <source>
        <dbReference type="ARBA" id="ARBA00023125"/>
    </source>
</evidence>
<evidence type="ECO:0000256" key="1">
    <source>
        <dbReference type="ARBA" id="ARBA00023015"/>
    </source>
</evidence>
<dbReference type="Gene3D" id="1.10.260.40">
    <property type="entry name" value="lambda repressor-like DNA-binding domains"/>
    <property type="match status" value="1"/>
</dbReference>
<evidence type="ECO:0000313" key="6">
    <source>
        <dbReference type="EMBL" id="ODG93079.1"/>
    </source>
</evidence>
<keyword evidence="2" id="KW-0238">DNA-binding</keyword>
<dbReference type="SUPFAM" id="SSF53822">
    <property type="entry name" value="Periplasmic binding protein-like I"/>
    <property type="match status" value="1"/>
</dbReference>
<dbReference type="Gene3D" id="3.40.50.2300">
    <property type="match status" value="2"/>
</dbReference>
<evidence type="ECO:0000313" key="7">
    <source>
        <dbReference type="Proteomes" id="UP000094580"/>
    </source>
</evidence>
<dbReference type="InterPro" id="IPR028082">
    <property type="entry name" value="Peripla_BP_I"/>
</dbReference>
<dbReference type="CDD" id="cd06267">
    <property type="entry name" value="PBP1_LacI_sugar_binding-like"/>
    <property type="match status" value="1"/>
</dbReference>
<keyword evidence="1" id="KW-0805">Transcription regulation</keyword>
<name>A0ABX2ZUM6_9BACI</name>
<dbReference type="Pfam" id="PF00356">
    <property type="entry name" value="LacI"/>
    <property type="match status" value="1"/>
</dbReference>
<dbReference type="PANTHER" id="PTHR30146">
    <property type="entry name" value="LACI-RELATED TRANSCRIPTIONAL REPRESSOR"/>
    <property type="match status" value="1"/>
</dbReference>